<dbReference type="Proteomes" id="UP000823749">
    <property type="component" value="Chromosome 4"/>
</dbReference>
<protein>
    <submittedName>
        <fullName evidence="1">Uncharacterized protein</fullName>
    </submittedName>
</protein>
<keyword evidence="2" id="KW-1185">Reference proteome</keyword>
<accession>A0AAV6KJ24</accession>
<dbReference type="EMBL" id="JACTNZ010000004">
    <property type="protein sequence ID" value="KAG5552565.1"/>
    <property type="molecule type" value="Genomic_DNA"/>
</dbReference>
<dbReference type="AlphaFoldDB" id="A0AAV6KJ24"/>
<comment type="caution">
    <text evidence="1">The sequence shown here is derived from an EMBL/GenBank/DDBJ whole genome shotgun (WGS) entry which is preliminary data.</text>
</comment>
<gene>
    <name evidence="1" type="ORF">RHGRI_010596</name>
</gene>
<sequence length="100" mass="10951">MGAWGEFKAAKEAVQIHVPPFDRPPPEPKLWAAPPPGMLKINCDSVMPLGRTLLRKVGGALSSGILEGAYWMVGDFVPLLIRLSLQRPLFLEKHASLPKP</sequence>
<evidence type="ECO:0000313" key="2">
    <source>
        <dbReference type="Proteomes" id="UP000823749"/>
    </source>
</evidence>
<proteinExistence type="predicted"/>
<reference evidence="1" key="1">
    <citation type="submission" date="2020-08" db="EMBL/GenBank/DDBJ databases">
        <title>Plant Genome Project.</title>
        <authorList>
            <person name="Zhang R.-G."/>
        </authorList>
    </citation>
    <scope>NUCLEOTIDE SEQUENCE</scope>
    <source>
        <strain evidence="1">WSP0</strain>
        <tissue evidence="1">Leaf</tissue>
    </source>
</reference>
<evidence type="ECO:0000313" key="1">
    <source>
        <dbReference type="EMBL" id="KAG5552565.1"/>
    </source>
</evidence>
<organism evidence="1 2">
    <name type="scientific">Rhododendron griersonianum</name>
    <dbReference type="NCBI Taxonomy" id="479676"/>
    <lineage>
        <taxon>Eukaryota</taxon>
        <taxon>Viridiplantae</taxon>
        <taxon>Streptophyta</taxon>
        <taxon>Embryophyta</taxon>
        <taxon>Tracheophyta</taxon>
        <taxon>Spermatophyta</taxon>
        <taxon>Magnoliopsida</taxon>
        <taxon>eudicotyledons</taxon>
        <taxon>Gunneridae</taxon>
        <taxon>Pentapetalae</taxon>
        <taxon>asterids</taxon>
        <taxon>Ericales</taxon>
        <taxon>Ericaceae</taxon>
        <taxon>Ericoideae</taxon>
        <taxon>Rhodoreae</taxon>
        <taxon>Rhododendron</taxon>
    </lineage>
</organism>
<name>A0AAV6KJ24_9ERIC</name>